<protein>
    <recommendedName>
        <fullName evidence="3">PepSY domain-containing protein</fullName>
    </recommendedName>
</protein>
<organism evidence="1 2">
    <name type="scientific">Peptoniphilus olsenii</name>
    <dbReference type="NCBI Taxonomy" id="411570"/>
    <lineage>
        <taxon>Bacteria</taxon>
        <taxon>Bacillati</taxon>
        <taxon>Bacillota</taxon>
        <taxon>Tissierellia</taxon>
        <taxon>Tissierellales</taxon>
        <taxon>Peptoniphilaceae</taxon>
        <taxon>Peptoniphilus</taxon>
    </lineage>
</organism>
<comment type="caution">
    <text evidence="1">The sequence shown here is derived from an EMBL/GenBank/DDBJ whole genome shotgun (WGS) entry which is preliminary data.</text>
</comment>
<sequence>MLKKINSIDKLNKVKIISTLKDFGYNEKDREMLYKERENLDNEGIKIESSEGAIFIFDNNSDVIHVDALSTLKWDEDSAKDLEYPKKEYVKFIKDKYISSDYTEKKIGYYTKGYKMYSYYKANVANIFNPYYQMRVVFNNNENSVILFDIIDDFRIKEPPKIDEIKAENIAKDFLLNSNKNKSENVLNVTLTVIESNDFFKDSSFLVDGKNRIKVSETGVLHLAYVIEIEDVLIYVDAYDGKIIGGDSF</sequence>
<evidence type="ECO:0000313" key="2">
    <source>
        <dbReference type="Proteomes" id="UP001549162"/>
    </source>
</evidence>
<keyword evidence="2" id="KW-1185">Reference proteome</keyword>
<gene>
    <name evidence="1" type="ORF">ABID14_001617</name>
</gene>
<accession>A0ABV2JB17</accession>
<reference evidence="1 2" key="1">
    <citation type="submission" date="2024-06" db="EMBL/GenBank/DDBJ databases">
        <title>Genomic Encyclopedia of Type Strains, Phase IV (KMG-IV): sequencing the most valuable type-strain genomes for metagenomic binning, comparative biology and taxonomic classification.</title>
        <authorList>
            <person name="Goeker M."/>
        </authorList>
    </citation>
    <scope>NUCLEOTIDE SEQUENCE [LARGE SCALE GENOMIC DNA]</scope>
    <source>
        <strain evidence="1 2">DSM 21460</strain>
    </source>
</reference>
<dbReference type="EMBL" id="JBEPMA010000012">
    <property type="protein sequence ID" value="MET3617982.1"/>
    <property type="molecule type" value="Genomic_DNA"/>
</dbReference>
<dbReference type="Proteomes" id="UP001549162">
    <property type="component" value="Unassembled WGS sequence"/>
</dbReference>
<name>A0ABV2JB17_9FIRM</name>
<evidence type="ECO:0008006" key="3">
    <source>
        <dbReference type="Google" id="ProtNLM"/>
    </source>
</evidence>
<evidence type="ECO:0000313" key="1">
    <source>
        <dbReference type="EMBL" id="MET3617982.1"/>
    </source>
</evidence>
<proteinExistence type="predicted"/>